<dbReference type="InterPro" id="IPR036615">
    <property type="entry name" value="Mur_ligase_C_dom_sf"/>
</dbReference>
<feature type="binding site" evidence="19">
    <location>
        <position position="247"/>
    </location>
    <ligand>
        <name>Mg(2+)</name>
        <dbReference type="ChEBI" id="CHEBI:18420"/>
        <label>1</label>
    </ligand>
</feature>
<evidence type="ECO:0000256" key="15">
    <source>
        <dbReference type="ARBA" id="ARBA00023136"/>
    </source>
</evidence>
<dbReference type="InParanoid" id="N1JDL6"/>
<keyword evidence="10 18" id="KW-0547">Nucleotide-binding</keyword>
<dbReference type="GO" id="GO:0005759">
    <property type="term" value="C:mitochondrial matrix"/>
    <property type="evidence" value="ECO:0007669"/>
    <property type="project" value="UniProtKB-SubCell"/>
</dbReference>
<dbReference type="PANTHER" id="PTHR11136">
    <property type="entry name" value="FOLYLPOLYGLUTAMATE SYNTHASE-RELATED"/>
    <property type="match status" value="1"/>
</dbReference>
<evidence type="ECO:0000256" key="11">
    <source>
        <dbReference type="ARBA" id="ARBA00022792"/>
    </source>
</evidence>
<evidence type="ECO:0000256" key="19">
    <source>
        <dbReference type="PIRSR" id="PIRSR038895-2"/>
    </source>
</evidence>
<keyword evidence="14" id="KW-0496">Mitochondrion</keyword>
<keyword evidence="11" id="KW-0999">Mitochondrion inner membrane</keyword>
<dbReference type="InterPro" id="IPR036565">
    <property type="entry name" value="Mur-like_cat_sf"/>
</dbReference>
<proteinExistence type="inferred from homology"/>
<dbReference type="PROSITE" id="PS01012">
    <property type="entry name" value="FOLYLPOLYGLU_SYNT_2"/>
    <property type="match status" value="1"/>
</dbReference>
<name>N1JDL6_BLUG1</name>
<feature type="binding site" evidence="19">
    <location>
        <position position="219"/>
    </location>
    <ligand>
        <name>Mg(2+)</name>
        <dbReference type="ChEBI" id="CHEBI:18420"/>
        <label>1</label>
    </ligand>
</feature>
<evidence type="ECO:0000256" key="2">
    <source>
        <dbReference type="ARBA" id="ARBA00004305"/>
    </source>
</evidence>
<feature type="binding site" evidence="19">
    <location>
        <position position="145"/>
    </location>
    <ligand>
        <name>Mg(2+)</name>
        <dbReference type="ChEBI" id="CHEBI:18420"/>
        <label>1</label>
    </ligand>
</feature>
<protein>
    <recommendedName>
        <fullName evidence="17">Folylpolyglutamate synthase</fullName>
        <ecNumber evidence="17">6.3.2.17</ecNumber>
    </recommendedName>
    <alternativeName>
        <fullName evidence="17">Folylpoly-gamma-glutamate synthetase</fullName>
    </alternativeName>
    <alternativeName>
        <fullName evidence="17">Tetrahydrofolylpolyglutamate synthase</fullName>
    </alternativeName>
</protein>
<sequence length="497" mass="55222">MRTPISFVQMRPFVSSKSLIENNMQSLLSLDREISKNYSSLAHPSTYEVDAITLLNTLQASYRSPKARQEIIPKTSSSPNDNIRACLRLLGYEILKLLISDLNKLKILHVTGTKGKGSTCAYAESNLNQYRLSLNVQLKIGLYTSPHLISVRERIRINSVSISRDNFTKYFFQVWDCLESAPTIDGSSKPLEKIGYFRFLTLLSYHTFMQQDVNVAIYEVGVGGENDSTNVVEAPVATGISIIGIDHTAALGSTIQEIAWRKAGIMKKDCPNFTVEQESEAMEIIQKRAVERHVESCHVVETLPQLEAVVWRGRCEKKEEESITWYLDGAHNATSAEVAAAWFASEISRVENAYMRVNSGSVKSGLRALIFNQQGKRDIMALLETMFSNTKANNIQFDHVIFCPTVPSGTNVRKDSVNASMDPIAIKELRDQTAFAERWIELELSGAKPYVVASLDESLSLCGKLSSGKSEKGHVFITGSIHLVGNALEILEGVDSL</sequence>
<dbReference type="UniPathway" id="UPA00850"/>
<evidence type="ECO:0000256" key="5">
    <source>
        <dbReference type="ARBA" id="ARBA00008276"/>
    </source>
</evidence>
<evidence type="ECO:0000256" key="9">
    <source>
        <dbReference type="ARBA" id="ARBA00022723"/>
    </source>
</evidence>
<comment type="cofactor">
    <cofactor evidence="17">
        <name>a monovalent cation</name>
        <dbReference type="ChEBI" id="CHEBI:60242"/>
    </cofactor>
    <text evidence="17">A monovalent cation.</text>
</comment>
<evidence type="ECO:0000256" key="8">
    <source>
        <dbReference type="ARBA" id="ARBA00022598"/>
    </source>
</evidence>
<dbReference type="GO" id="GO:0004326">
    <property type="term" value="F:tetrahydrofolylpolyglutamate synthase activity"/>
    <property type="evidence" value="ECO:0007669"/>
    <property type="project" value="UniProtKB-EC"/>
</dbReference>
<dbReference type="InterPro" id="IPR023600">
    <property type="entry name" value="Folylpolyglutamate_synth_euk"/>
</dbReference>
<evidence type="ECO:0000256" key="4">
    <source>
        <dbReference type="ARBA" id="ARBA00005150"/>
    </source>
</evidence>
<dbReference type="Proteomes" id="UP000015441">
    <property type="component" value="Unassembled WGS sequence"/>
</dbReference>
<dbReference type="STRING" id="546991.N1JDL6"/>
<evidence type="ECO:0000256" key="18">
    <source>
        <dbReference type="PIRSR" id="PIRSR038895-1"/>
    </source>
</evidence>
<keyword evidence="8 17" id="KW-0436">Ligase</keyword>
<evidence type="ECO:0000256" key="3">
    <source>
        <dbReference type="ARBA" id="ARBA00004496"/>
    </source>
</evidence>
<dbReference type="AlphaFoldDB" id="N1JDL6"/>
<keyword evidence="15" id="KW-0472">Membrane</keyword>
<dbReference type="GO" id="GO:0006730">
    <property type="term" value="P:one-carbon metabolic process"/>
    <property type="evidence" value="ECO:0007669"/>
    <property type="project" value="UniProtKB-KW"/>
</dbReference>
<dbReference type="HOGENOM" id="CLU_015869_0_1_1"/>
<keyword evidence="13 19" id="KW-0460">Magnesium</keyword>
<evidence type="ECO:0000256" key="1">
    <source>
        <dbReference type="ARBA" id="ARBA00004273"/>
    </source>
</evidence>
<feature type="binding site" evidence="18">
    <location>
        <position position="328"/>
    </location>
    <ligand>
        <name>ATP</name>
        <dbReference type="ChEBI" id="CHEBI:30616"/>
    </ligand>
</feature>
<evidence type="ECO:0000313" key="21">
    <source>
        <dbReference type="Proteomes" id="UP000015441"/>
    </source>
</evidence>
<dbReference type="PIRSF" id="PIRSF038895">
    <property type="entry name" value="FPGS"/>
    <property type="match status" value="1"/>
</dbReference>
<dbReference type="OrthoDB" id="5212574at2759"/>
<dbReference type="GO" id="GO:0005829">
    <property type="term" value="C:cytosol"/>
    <property type="evidence" value="ECO:0007669"/>
    <property type="project" value="TreeGrafter"/>
</dbReference>
<comment type="catalytic activity">
    <reaction evidence="16 17">
        <text>(6S)-5,6,7,8-tetrahydrofolyl-(gamma-L-Glu)(n) + L-glutamate + ATP = (6S)-5,6,7,8-tetrahydrofolyl-(gamma-L-Glu)(n+1) + ADP + phosphate + H(+)</text>
        <dbReference type="Rhea" id="RHEA:10580"/>
        <dbReference type="Rhea" id="RHEA-COMP:14738"/>
        <dbReference type="Rhea" id="RHEA-COMP:14740"/>
        <dbReference type="ChEBI" id="CHEBI:15378"/>
        <dbReference type="ChEBI" id="CHEBI:29985"/>
        <dbReference type="ChEBI" id="CHEBI:30616"/>
        <dbReference type="ChEBI" id="CHEBI:43474"/>
        <dbReference type="ChEBI" id="CHEBI:141005"/>
        <dbReference type="ChEBI" id="CHEBI:456216"/>
        <dbReference type="EC" id="6.3.2.17"/>
    </reaction>
</comment>
<keyword evidence="9 19" id="KW-0479">Metal-binding</keyword>
<feature type="binding site" evidence="18">
    <location>
        <position position="314"/>
    </location>
    <ligand>
        <name>ATP</name>
        <dbReference type="ChEBI" id="CHEBI:30616"/>
    </ligand>
</feature>
<evidence type="ECO:0000256" key="14">
    <source>
        <dbReference type="ARBA" id="ARBA00023128"/>
    </source>
</evidence>
<evidence type="ECO:0000256" key="16">
    <source>
        <dbReference type="ARBA" id="ARBA00047493"/>
    </source>
</evidence>
<gene>
    <name evidence="20" type="ORF">BGHDH14_bgh06885</name>
</gene>
<dbReference type="EMBL" id="CAUH01002010">
    <property type="protein sequence ID" value="CCU76017.1"/>
    <property type="molecule type" value="Genomic_DNA"/>
</dbReference>
<dbReference type="InterPro" id="IPR018109">
    <property type="entry name" value="Folylpolyglutamate_synth_CS"/>
</dbReference>
<dbReference type="SUPFAM" id="SSF53623">
    <property type="entry name" value="MurD-like peptide ligases, catalytic domain"/>
    <property type="match status" value="1"/>
</dbReference>
<dbReference type="SUPFAM" id="SSF53244">
    <property type="entry name" value="MurD-like peptide ligases, peptide-binding domain"/>
    <property type="match status" value="1"/>
</dbReference>
<evidence type="ECO:0000256" key="7">
    <source>
        <dbReference type="ARBA" id="ARBA00022563"/>
    </source>
</evidence>
<dbReference type="Gene3D" id="3.40.1190.10">
    <property type="entry name" value="Mur-like, catalytic domain"/>
    <property type="match status" value="1"/>
</dbReference>
<accession>N1JDL6</accession>
<dbReference type="GO" id="GO:0046872">
    <property type="term" value="F:metal ion binding"/>
    <property type="evidence" value="ECO:0007669"/>
    <property type="project" value="UniProtKB-KW"/>
</dbReference>
<evidence type="ECO:0000256" key="6">
    <source>
        <dbReference type="ARBA" id="ARBA00022490"/>
    </source>
</evidence>
<comment type="subcellular location">
    <subcellularLocation>
        <location evidence="3">Cytoplasm</location>
    </subcellularLocation>
    <subcellularLocation>
        <location evidence="1">Mitochondrion inner membrane</location>
    </subcellularLocation>
    <subcellularLocation>
        <location evidence="2">Mitochondrion matrix</location>
    </subcellularLocation>
</comment>
<dbReference type="PANTHER" id="PTHR11136:SF5">
    <property type="entry name" value="FOLYLPOLYGLUTAMATE SYNTHASE, MITOCHONDRIAL"/>
    <property type="match status" value="1"/>
</dbReference>
<keyword evidence="21" id="KW-1185">Reference proteome</keyword>
<dbReference type="InterPro" id="IPR001645">
    <property type="entry name" value="Folylpolyglutamate_synth"/>
</dbReference>
<evidence type="ECO:0000256" key="13">
    <source>
        <dbReference type="ARBA" id="ARBA00022842"/>
    </source>
</evidence>
<keyword evidence="12 18" id="KW-0067">ATP-binding</keyword>
<keyword evidence="7 17" id="KW-0554">One-carbon metabolism</keyword>
<evidence type="ECO:0000313" key="20">
    <source>
        <dbReference type="EMBL" id="CCU76017.1"/>
    </source>
</evidence>
<evidence type="ECO:0000256" key="10">
    <source>
        <dbReference type="ARBA" id="ARBA00022741"/>
    </source>
</evidence>
<keyword evidence="6" id="KW-0963">Cytoplasm</keyword>
<evidence type="ECO:0000256" key="17">
    <source>
        <dbReference type="PIRNR" id="PIRNR038895"/>
    </source>
</evidence>
<dbReference type="EC" id="6.3.2.17" evidence="17"/>
<dbReference type="eggNOG" id="KOG2525">
    <property type="taxonomic scope" value="Eukaryota"/>
</dbReference>
<reference evidence="20 21" key="1">
    <citation type="journal article" date="2010" name="Science">
        <title>Genome expansion and gene loss in powdery mildew fungi reveal tradeoffs in extreme parasitism.</title>
        <authorList>
            <person name="Spanu P.D."/>
            <person name="Abbott J.C."/>
            <person name="Amselem J."/>
            <person name="Burgis T.A."/>
            <person name="Soanes D.M."/>
            <person name="Stueber K."/>
            <person name="Ver Loren van Themaat E."/>
            <person name="Brown J.K.M."/>
            <person name="Butcher S.A."/>
            <person name="Gurr S.J."/>
            <person name="Lebrun M.-H."/>
            <person name="Ridout C.J."/>
            <person name="Schulze-Lefert P."/>
            <person name="Talbot N.J."/>
            <person name="Ahmadinejad N."/>
            <person name="Ametz C."/>
            <person name="Barton G.R."/>
            <person name="Benjdia M."/>
            <person name="Bidzinski P."/>
            <person name="Bindschedler L.V."/>
            <person name="Both M."/>
            <person name="Brewer M.T."/>
            <person name="Cadle-Davidson L."/>
            <person name="Cadle-Davidson M.M."/>
            <person name="Collemare J."/>
            <person name="Cramer R."/>
            <person name="Frenkel O."/>
            <person name="Godfrey D."/>
            <person name="Harriman J."/>
            <person name="Hoede C."/>
            <person name="King B.C."/>
            <person name="Klages S."/>
            <person name="Kleemann J."/>
            <person name="Knoll D."/>
            <person name="Koti P.S."/>
            <person name="Kreplak J."/>
            <person name="Lopez-Ruiz F.J."/>
            <person name="Lu X."/>
            <person name="Maekawa T."/>
            <person name="Mahanil S."/>
            <person name="Micali C."/>
            <person name="Milgroom M.G."/>
            <person name="Montana G."/>
            <person name="Noir S."/>
            <person name="O'Connell R.J."/>
            <person name="Oberhaensli S."/>
            <person name="Parlange F."/>
            <person name="Pedersen C."/>
            <person name="Quesneville H."/>
            <person name="Reinhardt R."/>
            <person name="Rott M."/>
            <person name="Sacristan S."/>
            <person name="Schmidt S.M."/>
            <person name="Schoen M."/>
            <person name="Skamnioti P."/>
            <person name="Sommer H."/>
            <person name="Stephens A."/>
            <person name="Takahara H."/>
            <person name="Thordal-Christensen H."/>
            <person name="Vigouroux M."/>
            <person name="Wessling R."/>
            <person name="Wicker T."/>
            <person name="Panstruga R."/>
        </authorList>
    </citation>
    <scope>NUCLEOTIDE SEQUENCE [LARGE SCALE GENOMIC DNA]</scope>
    <source>
        <strain evidence="20">DH14</strain>
    </source>
</reference>
<dbReference type="FunCoup" id="N1JDL6">
    <property type="interactions" value="617"/>
</dbReference>
<comment type="similarity">
    <text evidence="5 17">Belongs to the folylpolyglutamate synthase family.</text>
</comment>
<comment type="pathway">
    <text evidence="4 17">Cofactor biosynthesis; tetrahydrofolylpolyglutamate biosynthesis.</text>
</comment>
<organism evidence="20 21">
    <name type="scientific">Blumeria graminis f. sp. hordei (strain DH14)</name>
    <name type="common">Barley powdery mildew</name>
    <name type="synonym">Oidium monilioides f. sp. hordei</name>
    <dbReference type="NCBI Taxonomy" id="546991"/>
    <lineage>
        <taxon>Eukaryota</taxon>
        <taxon>Fungi</taxon>
        <taxon>Dikarya</taxon>
        <taxon>Ascomycota</taxon>
        <taxon>Pezizomycotina</taxon>
        <taxon>Leotiomycetes</taxon>
        <taxon>Erysiphales</taxon>
        <taxon>Erysiphaceae</taxon>
        <taxon>Blumeria</taxon>
        <taxon>Blumeria hordei</taxon>
    </lineage>
</organism>
<dbReference type="GO" id="GO:0005743">
    <property type="term" value="C:mitochondrial inner membrane"/>
    <property type="evidence" value="ECO:0007669"/>
    <property type="project" value="UniProtKB-SubCell"/>
</dbReference>
<evidence type="ECO:0000256" key="12">
    <source>
        <dbReference type="ARBA" id="ARBA00022840"/>
    </source>
</evidence>
<comment type="function">
    <text evidence="17">Catalyzes conversion of folates to polyglutamate derivatives allowing concentration of folate compounds in the cell and the intracellular retention of these cofactors, which are important substrates for most of the folate-dependent enzymes that are involved in one-carbon transfer reactions involved in purine, pyrimidine and amino acid synthesis.</text>
</comment>
<dbReference type="NCBIfam" id="TIGR01499">
    <property type="entry name" value="folC"/>
    <property type="match status" value="1"/>
</dbReference>
<dbReference type="GO" id="GO:0005524">
    <property type="term" value="F:ATP binding"/>
    <property type="evidence" value="ECO:0007669"/>
    <property type="project" value="UniProtKB-KW"/>
</dbReference>
<comment type="caution">
    <text evidence="20">The sequence shown here is derived from an EMBL/GenBank/DDBJ whole genome shotgun (WGS) entry which is preliminary data.</text>
</comment>